<dbReference type="InterPro" id="IPR036942">
    <property type="entry name" value="Beta-barrel_TonB_sf"/>
</dbReference>
<dbReference type="InterPro" id="IPR039426">
    <property type="entry name" value="TonB-dep_rcpt-like"/>
</dbReference>
<keyword evidence="6 8" id="KW-0472">Membrane</keyword>
<dbReference type="NCBIfam" id="TIGR04056">
    <property type="entry name" value="OMP_RagA_SusC"/>
    <property type="match status" value="1"/>
</dbReference>
<dbReference type="PROSITE" id="PS52016">
    <property type="entry name" value="TONB_DEPENDENT_REC_3"/>
    <property type="match status" value="1"/>
</dbReference>
<dbReference type="Pfam" id="PF13715">
    <property type="entry name" value="CarbopepD_reg_2"/>
    <property type="match status" value="1"/>
</dbReference>
<evidence type="ECO:0000259" key="10">
    <source>
        <dbReference type="Pfam" id="PF07715"/>
    </source>
</evidence>
<dbReference type="InterPro" id="IPR023996">
    <property type="entry name" value="TonB-dep_OMP_SusC/RagA"/>
</dbReference>
<dbReference type="InterPro" id="IPR012910">
    <property type="entry name" value="Plug_dom"/>
</dbReference>
<dbReference type="InterPro" id="IPR018247">
    <property type="entry name" value="EF_Hand_1_Ca_BS"/>
</dbReference>
<organism evidence="11 12">
    <name type="scientific">Bacteroides cellulosilyticus</name>
    <dbReference type="NCBI Taxonomy" id="246787"/>
    <lineage>
        <taxon>Bacteria</taxon>
        <taxon>Pseudomonadati</taxon>
        <taxon>Bacteroidota</taxon>
        <taxon>Bacteroidia</taxon>
        <taxon>Bacteroidales</taxon>
        <taxon>Bacteroidaceae</taxon>
        <taxon>Bacteroides</taxon>
    </lineage>
</organism>
<name>A0A0P0GA90_9BACE</name>
<evidence type="ECO:0000313" key="11">
    <source>
        <dbReference type="EMBL" id="ALJ59151.1"/>
    </source>
</evidence>
<evidence type="ECO:0000256" key="1">
    <source>
        <dbReference type="ARBA" id="ARBA00004571"/>
    </source>
</evidence>
<dbReference type="SUPFAM" id="SSF49464">
    <property type="entry name" value="Carboxypeptidase regulatory domain-like"/>
    <property type="match status" value="1"/>
</dbReference>
<evidence type="ECO:0000313" key="12">
    <source>
        <dbReference type="Proteomes" id="UP000061809"/>
    </source>
</evidence>
<dbReference type="InterPro" id="IPR037066">
    <property type="entry name" value="Plug_dom_sf"/>
</dbReference>
<dbReference type="PANTHER" id="PTHR30069">
    <property type="entry name" value="TONB-DEPENDENT OUTER MEMBRANE RECEPTOR"/>
    <property type="match status" value="1"/>
</dbReference>
<keyword evidence="11" id="KW-0675">Receptor</keyword>
<evidence type="ECO:0000256" key="8">
    <source>
        <dbReference type="PROSITE-ProRule" id="PRU01360"/>
    </source>
</evidence>
<dbReference type="Gene3D" id="2.170.130.10">
    <property type="entry name" value="TonB-dependent receptor, plug domain"/>
    <property type="match status" value="1"/>
</dbReference>
<dbReference type="NCBIfam" id="TIGR04057">
    <property type="entry name" value="SusC_RagA_signa"/>
    <property type="match status" value="1"/>
</dbReference>
<evidence type="ECO:0000256" key="2">
    <source>
        <dbReference type="ARBA" id="ARBA00022448"/>
    </source>
</evidence>
<dbReference type="AlphaFoldDB" id="A0A0P0GA90"/>
<dbReference type="Gene3D" id="2.40.170.20">
    <property type="entry name" value="TonB-dependent receptor, beta-barrel domain"/>
    <property type="match status" value="1"/>
</dbReference>
<evidence type="ECO:0000256" key="5">
    <source>
        <dbReference type="ARBA" id="ARBA00022729"/>
    </source>
</evidence>
<evidence type="ECO:0000256" key="6">
    <source>
        <dbReference type="ARBA" id="ARBA00023136"/>
    </source>
</evidence>
<dbReference type="PANTHER" id="PTHR30069:SF29">
    <property type="entry name" value="HEMOGLOBIN AND HEMOGLOBIN-HAPTOGLOBIN-BINDING PROTEIN 1-RELATED"/>
    <property type="match status" value="1"/>
</dbReference>
<dbReference type="SUPFAM" id="SSF56935">
    <property type="entry name" value="Porins"/>
    <property type="match status" value="1"/>
</dbReference>
<dbReference type="Gene3D" id="2.60.40.1120">
    <property type="entry name" value="Carboxypeptidase-like, regulatory domain"/>
    <property type="match status" value="1"/>
</dbReference>
<dbReference type="Pfam" id="PF07715">
    <property type="entry name" value="Plug"/>
    <property type="match status" value="1"/>
</dbReference>
<keyword evidence="5 9" id="KW-0732">Signal</keyword>
<dbReference type="PROSITE" id="PS00018">
    <property type="entry name" value="EF_HAND_1"/>
    <property type="match status" value="1"/>
</dbReference>
<keyword evidence="2 8" id="KW-0813">Transport</keyword>
<feature type="chain" id="PRO_5013461260" evidence="9">
    <location>
        <begin position="27"/>
        <end position="1047"/>
    </location>
</feature>
<dbReference type="InterPro" id="IPR023997">
    <property type="entry name" value="TonB-dep_OMP_SusC/RagA_CS"/>
</dbReference>
<dbReference type="InterPro" id="IPR008969">
    <property type="entry name" value="CarboxyPept-like_regulatory"/>
</dbReference>
<sequence length="1047" mass="116354">MIKHMNHLARTLLGCIMLLCTTMVYAQHAQFKGQVIDQEGNPLVGATVVVKGANNKNAVADMSGEFVLQNLEKNAVLQISYIGFQTQEVKVGAENSVRVVLKEDEAVLGEVVVVGYGTQKKQTLTGAISTLSGDKVLTTKSTSVAQSLQGKIAGVQIRQQDGQPGSFSSMVQIRGFGSPLYVIDGVVRDSGDGGSEFQRLNPEDIENISVLKDGAAAIYGMNAANGVVIITTKKGRKGKARFNYNGSFTAIFPTSMMKVMNAAQYAEISNELSMNAGTGPTTTPEELAKWQAGGPGYESTDWLDAVFKKSAGSQQHTLSVEGGSDKMTYYASFGYAHDGDLTRGGDFNYERYTMRSNFTAQLSKYLKAEVNVSGRYDVTNAPIQGVFDLLFKSTLMRPTSGVYANNNSEYYNAAYPFLDNPVAAMNGDLTGMNTSRGRSLQSTATLTYDVPWVKGLKAKLMTSYDASDNRTSHERKLYQLYSYNSQNESYDVSKTINDPSSLYVNMNNGNNLNIQAQLSYSTTIARDHNISLMAMYEMNHGWNDNVSATREYEIYSKPILDLGSQTNIQNSGGYGETANISYLGRLNYDYQGKYLLEGAFRYNGSYRYAPGSRWGFFPVVSAGWRMSEESFIKDNISFVSNLKLRASYGETGIDAGNEFQFIEGFTMGSKGYEFVDGTQTNGVLTPALINKNLTWITTRTYDLGVDITLWDGLLDFTFDVYRRDRDGLLATRGSQLTNTFGASLPEENLNADRTEGIEFTLGHRNKIGQVSYGVQGNFNFARSKMTRQIHGEYESSWDVWKSATEGRWSGIGWGYTTAGQFQNYDQIYNAPVQSGDRGNTMILPGDYYLQDVNGDGYIDGNDMKPKYYGLNMPALNYGVTLTAEWKWFDFMALFQGAACYSIQIPDNLRNYAPWEGNSSAYLYDRWHREDPFDANSNWIPGRFPAARVANYNPMGNNAQETDRNTVDGSYLRLKSLEVGYTLPQRWASHVGLQNLRVYVNAYNIFTFCDSYLKKDLKLDPEKTAGQDNRMMNYPLSSSINFGVNVSF</sequence>
<keyword evidence="3 8" id="KW-1134">Transmembrane beta strand</keyword>
<feature type="signal peptide" evidence="9">
    <location>
        <begin position="1"/>
        <end position="26"/>
    </location>
</feature>
<dbReference type="GO" id="GO:0009279">
    <property type="term" value="C:cell outer membrane"/>
    <property type="evidence" value="ECO:0007669"/>
    <property type="project" value="UniProtKB-SubCell"/>
</dbReference>
<dbReference type="eggNOG" id="COG1629">
    <property type="taxonomic scope" value="Bacteria"/>
</dbReference>
<dbReference type="KEGG" id="bcel:BcellWH2_01900"/>
<accession>A0A0P0GA90</accession>
<comment type="similarity">
    <text evidence="8">Belongs to the TonB-dependent receptor family.</text>
</comment>
<keyword evidence="4 8" id="KW-0812">Transmembrane</keyword>
<dbReference type="GO" id="GO:0044718">
    <property type="term" value="P:siderophore transmembrane transport"/>
    <property type="evidence" value="ECO:0007669"/>
    <property type="project" value="TreeGrafter"/>
</dbReference>
<evidence type="ECO:0000256" key="4">
    <source>
        <dbReference type="ARBA" id="ARBA00022692"/>
    </source>
</evidence>
<dbReference type="PATRIC" id="fig|246787.4.peg.1960"/>
<gene>
    <name evidence="11" type="ORF">BcellWH2_01900</name>
</gene>
<dbReference type="Proteomes" id="UP000061809">
    <property type="component" value="Chromosome"/>
</dbReference>
<dbReference type="EMBL" id="CP012801">
    <property type="protein sequence ID" value="ALJ59151.1"/>
    <property type="molecule type" value="Genomic_DNA"/>
</dbReference>
<comment type="subcellular location">
    <subcellularLocation>
        <location evidence="1 8">Cell outer membrane</location>
        <topology evidence="1 8">Multi-pass membrane protein</topology>
    </subcellularLocation>
</comment>
<feature type="domain" description="TonB-dependent receptor plug" evidence="10">
    <location>
        <begin position="121"/>
        <end position="227"/>
    </location>
</feature>
<proteinExistence type="inferred from homology"/>
<evidence type="ECO:0000256" key="9">
    <source>
        <dbReference type="SAM" id="SignalP"/>
    </source>
</evidence>
<protein>
    <submittedName>
        <fullName evidence="11">TonB-dependent Receptor Plug Domain protein</fullName>
    </submittedName>
</protein>
<reference evidence="11 12" key="1">
    <citation type="journal article" date="2015" name="Science">
        <title>Genetic determinants of in vivo fitness and diet responsiveness in multiple human gut Bacteroides.</title>
        <authorList>
            <person name="Wu M."/>
            <person name="McNulty N.P."/>
            <person name="Rodionov D.A."/>
            <person name="Khoroshkin M.S."/>
            <person name="Griffin N.W."/>
            <person name="Cheng J."/>
            <person name="Latreille P."/>
            <person name="Kerstetter R.A."/>
            <person name="Terrapon N."/>
            <person name="Henrissat B."/>
            <person name="Osterman A.L."/>
            <person name="Gordon J.I."/>
        </authorList>
    </citation>
    <scope>NUCLEOTIDE SEQUENCE [LARGE SCALE GENOMIC DNA]</scope>
    <source>
        <strain evidence="11 12">WH2</strain>
    </source>
</reference>
<keyword evidence="7 8" id="KW-0998">Cell outer membrane</keyword>
<dbReference type="GO" id="GO:0015344">
    <property type="term" value="F:siderophore uptake transmembrane transporter activity"/>
    <property type="evidence" value="ECO:0007669"/>
    <property type="project" value="TreeGrafter"/>
</dbReference>
<dbReference type="STRING" id="246787.BcellWH2_01900"/>
<evidence type="ECO:0000256" key="7">
    <source>
        <dbReference type="ARBA" id="ARBA00023237"/>
    </source>
</evidence>
<evidence type="ECO:0000256" key="3">
    <source>
        <dbReference type="ARBA" id="ARBA00022452"/>
    </source>
</evidence>